<accession>A0A9P7GU94</accession>
<feature type="region of interest" description="Disordered" evidence="1">
    <location>
        <begin position="85"/>
        <end position="109"/>
    </location>
</feature>
<dbReference type="EMBL" id="JABCKI010000065">
    <property type="protein sequence ID" value="KAG5653227.1"/>
    <property type="molecule type" value="Genomic_DNA"/>
</dbReference>
<protein>
    <submittedName>
        <fullName evidence="2">Uncharacterized protein</fullName>
    </submittedName>
</protein>
<sequence>MQSIKAVTIDNLFIEKLIWSPVESSPSQLANCAITAIRNPNFQIIVTVRRHVRARQDRGKQQCHKRPKHLSFDFCGKSCAASAIPQRGNTTAGGQRAKGNTSNNQQPAQPAFNPVQVAQFVATQVPHVQALLTALNSAAAPQAAPQPQVVQQPAPTVGPRAPPQNNPFLQTQVQAPAGGLAPIMNGTQAPSSSLLLSTQPPSASGGVPAAVPPECRIPGCGKPVHVDTKGVTTSEYCSLRHCEEAVTSGFAEPCIMCLRMPQSEADYFCSRGCKDEALQKMPE</sequence>
<keyword evidence="3" id="KW-1185">Reference proteome</keyword>
<organism evidence="2 3">
    <name type="scientific">Sphagnurus paluster</name>
    <dbReference type="NCBI Taxonomy" id="117069"/>
    <lineage>
        <taxon>Eukaryota</taxon>
        <taxon>Fungi</taxon>
        <taxon>Dikarya</taxon>
        <taxon>Basidiomycota</taxon>
        <taxon>Agaricomycotina</taxon>
        <taxon>Agaricomycetes</taxon>
        <taxon>Agaricomycetidae</taxon>
        <taxon>Agaricales</taxon>
        <taxon>Tricholomatineae</taxon>
        <taxon>Lyophyllaceae</taxon>
        <taxon>Sphagnurus</taxon>
    </lineage>
</organism>
<feature type="compositionally biased region" description="Low complexity" evidence="1">
    <location>
        <begin position="144"/>
        <end position="155"/>
    </location>
</feature>
<feature type="region of interest" description="Disordered" evidence="1">
    <location>
        <begin position="144"/>
        <end position="170"/>
    </location>
</feature>
<dbReference type="Proteomes" id="UP000717328">
    <property type="component" value="Unassembled WGS sequence"/>
</dbReference>
<evidence type="ECO:0000313" key="3">
    <source>
        <dbReference type="Proteomes" id="UP000717328"/>
    </source>
</evidence>
<gene>
    <name evidence="2" type="ORF">H0H81_001610</name>
</gene>
<evidence type="ECO:0000256" key="1">
    <source>
        <dbReference type="SAM" id="MobiDB-lite"/>
    </source>
</evidence>
<reference evidence="2" key="1">
    <citation type="submission" date="2021-02" db="EMBL/GenBank/DDBJ databases">
        <authorList>
            <person name="Nieuwenhuis M."/>
            <person name="Van De Peppel L.J.J."/>
        </authorList>
    </citation>
    <scope>NUCLEOTIDE SEQUENCE</scope>
    <source>
        <strain evidence="2">D49</strain>
    </source>
</reference>
<dbReference type="AlphaFoldDB" id="A0A9P7GU94"/>
<evidence type="ECO:0000313" key="2">
    <source>
        <dbReference type="EMBL" id="KAG5653227.1"/>
    </source>
</evidence>
<feature type="compositionally biased region" description="Polar residues" evidence="1">
    <location>
        <begin position="87"/>
        <end position="108"/>
    </location>
</feature>
<comment type="caution">
    <text evidence="2">The sequence shown here is derived from an EMBL/GenBank/DDBJ whole genome shotgun (WGS) entry which is preliminary data.</text>
</comment>
<reference evidence="2" key="2">
    <citation type="submission" date="2021-10" db="EMBL/GenBank/DDBJ databases">
        <title>Phylogenomics reveals ancestral predisposition of the termite-cultivated fungus Termitomyces towards a domesticated lifestyle.</title>
        <authorList>
            <person name="Auxier B."/>
            <person name="Grum-Grzhimaylo A."/>
            <person name="Cardenas M.E."/>
            <person name="Lodge J.D."/>
            <person name="Laessoe T."/>
            <person name="Pedersen O."/>
            <person name="Smith M.E."/>
            <person name="Kuyper T.W."/>
            <person name="Franco-Molano E.A."/>
            <person name="Baroni T.J."/>
            <person name="Aanen D.K."/>
        </authorList>
    </citation>
    <scope>NUCLEOTIDE SEQUENCE</scope>
    <source>
        <strain evidence="2">D49</strain>
    </source>
</reference>
<proteinExistence type="predicted"/>
<name>A0A9P7GU94_9AGAR</name>
<dbReference type="OrthoDB" id="3171385at2759"/>